<dbReference type="EMBL" id="JABXBU010000030">
    <property type="protein sequence ID" value="KAF8784755.1"/>
    <property type="molecule type" value="Genomic_DNA"/>
</dbReference>
<accession>A0A8T0F372</accession>
<gene>
    <name evidence="1" type="ORF">HNY73_010395</name>
</gene>
<dbReference type="Proteomes" id="UP000807504">
    <property type="component" value="Unassembled WGS sequence"/>
</dbReference>
<name>A0A8T0F372_ARGBR</name>
<keyword evidence="2" id="KW-1185">Reference proteome</keyword>
<organism evidence="1 2">
    <name type="scientific">Argiope bruennichi</name>
    <name type="common">Wasp spider</name>
    <name type="synonym">Aranea bruennichi</name>
    <dbReference type="NCBI Taxonomy" id="94029"/>
    <lineage>
        <taxon>Eukaryota</taxon>
        <taxon>Metazoa</taxon>
        <taxon>Ecdysozoa</taxon>
        <taxon>Arthropoda</taxon>
        <taxon>Chelicerata</taxon>
        <taxon>Arachnida</taxon>
        <taxon>Araneae</taxon>
        <taxon>Araneomorphae</taxon>
        <taxon>Entelegynae</taxon>
        <taxon>Araneoidea</taxon>
        <taxon>Araneidae</taxon>
        <taxon>Argiope</taxon>
    </lineage>
</organism>
<evidence type="ECO:0000313" key="1">
    <source>
        <dbReference type="EMBL" id="KAF8784755.1"/>
    </source>
</evidence>
<reference evidence="1" key="1">
    <citation type="journal article" date="2020" name="bioRxiv">
        <title>Chromosome-level reference genome of the European wasp spider Argiope bruennichi: a resource for studies on range expansion and evolutionary adaptation.</title>
        <authorList>
            <person name="Sheffer M.M."/>
            <person name="Hoppe A."/>
            <person name="Krehenwinkel H."/>
            <person name="Uhl G."/>
            <person name="Kuss A.W."/>
            <person name="Jensen L."/>
            <person name="Jensen C."/>
            <person name="Gillespie R.G."/>
            <person name="Hoff K.J."/>
            <person name="Prost S."/>
        </authorList>
    </citation>
    <scope>NUCLEOTIDE SEQUENCE</scope>
</reference>
<proteinExistence type="predicted"/>
<dbReference type="AlphaFoldDB" id="A0A8T0F372"/>
<evidence type="ECO:0000313" key="2">
    <source>
        <dbReference type="Proteomes" id="UP000807504"/>
    </source>
</evidence>
<protein>
    <submittedName>
        <fullName evidence="1">Uncharacterized protein</fullName>
    </submittedName>
</protein>
<sequence>MENCHLSFIIIICLQAKVAYLEMKETLFLPLIEKKAASVISRKSVKMFVFSLEARYINSVGRRTGKLMRQK</sequence>
<reference evidence="1" key="2">
    <citation type="submission" date="2020-06" db="EMBL/GenBank/DDBJ databases">
        <authorList>
            <person name="Sheffer M."/>
        </authorList>
    </citation>
    <scope>NUCLEOTIDE SEQUENCE</scope>
</reference>
<comment type="caution">
    <text evidence="1">The sequence shown here is derived from an EMBL/GenBank/DDBJ whole genome shotgun (WGS) entry which is preliminary data.</text>
</comment>